<sequence length="294" mass="31724">MSPPTAIITGASSGIGLALTKHLLSLQWHVVMADLNPPKESLPKTTYLKTDISSWDSQAATFEKAYSTLGRLDFVALNAGMDDRDDIFASLSSESSKPPRKPNMQTFDVNLTGTYYGVKLAAHYMSLDSTAAGKKKKGGKITVTASAAGIYPLPVVPQYTASKHALVGLVRALGPVAEAVDIRVNAVCPALVATGLAPPGLMDNFNEKQITPMSTIMRCFERLNNFEVVGEEGWVGSGPTGATVEGNLGDVIEHEAPSRPESSEYLDEEGEKAWVRAYMERNKNFALQEWDQKS</sequence>
<dbReference type="SUPFAM" id="SSF51735">
    <property type="entry name" value="NAD(P)-binding Rossmann-fold domains"/>
    <property type="match status" value="1"/>
</dbReference>
<dbReference type="PANTHER" id="PTHR44229:SF4">
    <property type="entry name" value="15-HYDROXYPROSTAGLANDIN DEHYDROGENASE [NAD(+)]"/>
    <property type="match status" value="1"/>
</dbReference>
<evidence type="ECO:0000256" key="2">
    <source>
        <dbReference type="ARBA" id="ARBA00022857"/>
    </source>
</evidence>
<dbReference type="InterPro" id="IPR002347">
    <property type="entry name" value="SDR_fam"/>
</dbReference>
<dbReference type="PRINTS" id="PR00081">
    <property type="entry name" value="GDHRDH"/>
</dbReference>
<dbReference type="PANTHER" id="PTHR44229">
    <property type="entry name" value="15-HYDROXYPROSTAGLANDIN DEHYDROGENASE [NAD(+)]"/>
    <property type="match status" value="1"/>
</dbReference>
<dbReference type="GO" id="GO:0005737">
    <property type="term" value="C:cytoplasm"/>
    <property type="evidence" value="ECO:0007669"/>
    <property type="project" value="TreeGrafter"/>
</dbReference>
<evidence type="ECO:0000313" key="4">
    <source>
        <dbReference type="EMBL" id="OQO03776.1"/>
    </source>
</evidence>
<proteinExistence type="inferred from homology"/>
<dbReference type="STRING" id="1507870.A0A1V8SX88"/>
<keyword evidence="3" id="KW-0560">Oxidoreductase</keyword>
<dbReference type="InterPro" id="IPR020904">
    <property type="entry name" value="Sc_DH/Rdtase_CS"/>
</dbReference>
<dbReference type="Pfam" id="PF00106">
    <property type="entry name" value="adh_short"/>
    <property type="match status" value="1"/>
</dbReference>
<comment type="similarity">
    <text evidence="1">Belongs to the short-chain dehydrogenases/reductases (SDR) family.</text>
</comment>
<dbReference type="InterPro" id="IPR036291">
    <property type="entry name" value="NAD(P)-bd_dom_sf"/>
</dbReference>
<evidence type="ECO:0000256" key="1">
    <source>
        <dbReference type="ARBA" id="ARBA00006484"/>
    </source>
</evidence>
<gene>
    <name evidence="4" type="ORF">B0A48_10416</name>
</gene>
<keyword evidence="5" id="KW-1185">Reference proteome</keyword>
<dbReference type="Gene3D" id="3.40.50.720">
    <property type="entry name" value="NAD(P)-binding Rossmann-like Domain"/>
    <property type="match status" value="1"/>
</dbReference>
<dbReference type="EMBL" id="NAJO01000023">
    <property type="protein sequence ID" value="OQO03776.1"/>
    <property type="molecule type" value="Genomic_DNA"/>
</dbReference>
<organism evidence="4 5">
    <name type="scientific">Cryoendolithus antarcticus</name>
    <dbReference type="NCBI Taxonomy" id="1507870"/>
    <lineage>
        <taxon>Eukaryota</taxon>
        <taxon>Fungi</taxon>
        <taxon>Dikarya</taxon>
        <taxon>Ascomycota</taxon>
        <taxon>Pezizomycotina</taxon>
        <taxon>Dothideomycetes</taxon>
        <taxon>Dothideomycetidae</taxon>
        <taxon>Cladosporiales</taxon>
        <taxon>Cladosporiaceae</taxon>
        <taxon>Cryoendolithus</taxon>
    </lineage>
</organism>
<dbReference type="InParanoid" id="A0A1V8SX88"/>
<evidence type="ECO:0000256" key="3">
    <source>
        <dbReference type="ARBA" id="ARBA00023002"/>
    </source>
</evidence>
<dbReference type="GO" id="GO:0016616">
    <property type="term" value="F:oxidoreductase activity, acting on the CH-OH group of donors, NAD or NADP as acceptor"/>
    <property type="evidence" value="ECO:0007669"/>
    <property type="project" value="TreeGrafter"/>
</dbReference>
<dbReference type="Proteomes" id="UP000192596">
    <property type="component" value="Unassembled WGS sequence"/>
</dbReference>
<name>A0A1V8SX88_9PEZI</name>
<dbReference type="AlphaFoldDB" id="A0A1V8SX88"/>
<dbReference type="OrthoDB" id="5371740at2759"/>
<comment type="caution">
    <text evidence="4">The sequence shown here is derived from an EMBL/GenBank/DDBJ whole genome shotgun (WGS) entry which is preliminary data.</text>
</comment>
<accession>A0A1V8SX88</accession>
<protein>
    <recommendedName>
        <fullName evidence="6">NAD(P)-binding protein</fullName>
    </recommendedName>
</protein>
<evidence type="ECO:0000313" key="5">
    <source>
        <dbReference type="Proteomes" id="UP000192596"/>
    </source>
</evidence>
<reference evidence="5" key="1">
    <citation type="submission" date="2017-03" db="EMBL/GenBank/DDBJ databases">
        <title>Genomes of endolithic fungi from Antarctica.</title>
        <authorList>
            <person name="Coleine C."/>
            <person name="Masonjones S."/>
            <person name="Stajich J.E."/>
        </authorList>
    </citation>
    <scope>NUCLEOTIDE SEQUENCE [LARGE SCALE GENOMIC DNA]</scope>
    <source>
        <strain evidence="5">CCFEE 5527</strain>
    </source>
</reference>
<keyword evidence="2" id="KW-0521">NADP</keyword>
<dbReference type="PROSITE" id="PS00061">
    <property type="entry name" value="ADH_SHORT"/>
    <property type="match status" value="1"/>
</dbReference>
<evidence type="ECO:0008006" key="6">
    <source>
        <dbReference type="Google" id="ProtNLM"/>
    </source>
</evidence>